<dbReference type="InterPro" id="IPR000719">
    <property type="entry name" value="Prot_kinase_dom"/>
</dbReference>
<dbReference type="InterPro" id="IPR051681">
    <property type="entry name" value="Ser/Thr_Kinases-Pseudokinases"/>
</dbReference>
<evidence type="ECO:0000313" key="3">
    <source>
        <dbReference type="EMBL" id="KAJ7628859.1"/>
    </source>
</evidence>
<feature type="domain" description="Protein kinase" evidence="2">
    <location>
        <begin position="132"/>
        <end position="403"/>
    </location>
</feature>
<sequence length="403" mass="44830">MEPRTHDYETIVTPEGHGNDDEDFILPGVFRNCGSKSGAHSYSSSVIPAPEGITVRPSSALFCHPHDPEPRSDMSSYTCRFAYGIPTPISELPSVSATPAIVPPSNAHVDPQEICFGDPVLSLTRPPDRIVVLDRYSISSGGSCNVYRASFQVAGRELLVAIKLLRTSKRNELGRVLKKLHREEGLWKTIRHPNILPFFGLHDIEASEIQALVSPFCKFGQIREYLSDHPGANRNVLVHGVAAGLSFLHSREIIHGDIKPENIVIDKRSNPCICDFGISRIMDCRGFTTITVGTLAYMAPELFTVVHGQAWTEPSRTTTGSDAYSFALLALEILAEEELKDRPNSPFLRVEDLERHRPKLPDYSGLHVSEALRHLLQRCWQLEPQTRPSMIEMLAQTPASGHW</sequence>
<keyword evidence="3" id="KW-0418">Kinase</keyword>
<dbReference type="SUPFAM" id="SSF56112">
    <property type="entry name" value="Protein kinase-like (PK-like)"/>
    <property type="match status" value="1"/>
</dbReference>
<organism evidence="3 4">
    <name type="scientific">Roridomyces roridus</name>
    <dbReference type="NCBI Taxonomy" id="1738132"/>
    <lineage>
        <taxon>Eukaryota</taxon>
        <taxon>Fungi</taxon>
        <taxon>Dikarya</taxon>
        <taxon>Basidiomycota</taxon>
        <taxon>Agaricomycotina</taxon>
        <taxon>Agaricomycetes</taxon>
        <taxon>Agaricomycetidae</taxon>
        <taxon>Agaricales</taxon>
        <taxon>Marasmiineae</taxon>
        <taxon>Mycenaceae</taxon>
        <taxon>Roridomyces</taxon>
    </lineage>
</organism>
<keyword evidence="4" id="KW-1185">Reference proteome</keyword>
<dbReference type="AlphaFoldDB" id="A0AAD7BRV0"/>
<comment type="caution">
    <text evidence="3">The sequence shown here is derived from an EMBL/GenBank/DDBJ whole genome shotgun (WGS) entry which is preliminary data.</text>
</comment>
<dbReference type="SMART" id="SM00220">
    <property type="entry name" value="S_TKc"/>
    <property type="match status" value="1"/>
</dbReference>
<feature type="region of interest" description="Disordered" evidence="1">
    <location>
        <begin position="1"/>
        <end position="20"/>
    </location>
</feature>
<dbReference type="Gene3D" id="1.10.510.10">
    <property type="entry name" value="Transferase(Phosphotransferase) domain 1"/>
    <property type="match status" value="1"/>
</dbReference>
<proteinExistence type="predicted"/>
<dbReference type="GO" id="GO:0004674">
    <property type="term" value="F:protein serine/threonine kinase activity"/>
    <property type="evidence" value="ECO:0007669"/>
    <property type="project" value="TreeGrafter"/>
</dbReference>
<dbReference type="PANTHER" id="PTHR44329">
    <property type="entry name" value="SERINE/THREONINE-PROTEIN KINASE TNNI3K-RELATED"/>
    <property type="match status" value="1"/>
</dbReference>
<evidence type="ECO:0000256" key="1">
    <source>
        <dbReference type="SAM" id="MobiDB-lite"/>
    </source>
</evidence>
<protein>
    <submittedName>
        <fullName evidence="3">Kinase-like domain-containing protein</fullName>
    </submittedName>
</protein>
<reference evidence="3" key="1">
    <citation type="submission" date="2023-03" db="EMBL/GenBank/DDBJ databases">
        <title>Massive genome expansion in bonnet fungi (Mycena s.s.) driven by repeated elements and novel gene families across ecological guilds.</title>
        <authorList>
            <consortium name="Lawrence Berkeley National Laboratory"/>
            <person name="Harder C.B."/>
            <person name="Miyauchi S."/>
            <person name="Viragh M."/>
            <person name="Kuo A."/>
            <person name="Thoen E."/>
            <person name="Andreopoulos B."/>
            <person name="Lu D."/>
            <person name="Skrede I."/>
            <person name="Drula E."/>
            <person name="Henrissat B."/>
            <person name="Morin E."/>
            <person name="Kohler A."/>
            <person name="Barry K."/>
            <person name="LaButti K."/>
            <person name="Morin E."/>
            <person name="Salamov A."/>
            <person name="Lipzen A."/>
            <person name="Mereny Z."/>
            <person name="Hegedus B."/>
            <person name="Baldrian P."/>
            <person name="Stursova M."/>
            <person name="Weitz H."/>
            <person name="Taylor A."/>
            <person name="Grigoriev I.V."/>
            <person name="Nagy L.G."/>
            <person name="Martin F."/>
            <person name="Kauserud H."/>
        </authorList>
    </citation>
    <scope>NUCLEOTIDE SEQUENCE</scope>
    <source>
        <strain evidence="3">9284</strain>
    </source>
</reference>
<gene>
    <name evidence="3" type="ORF">FB45DRAFT_919388</name>
</gene>
<dbReference type="EMBL" id="JARKIF010000010">
    <property type="protein sequence ID" value="KAJ7628859.1"/>
    <property type="molecule type" value="Genomic_DNA"/>
</dbReference>
<dbReference type="PANTHER" id="PTHR44329:SF214">
    <property type="entry name" value="PROTEIN KINASE DOMAIN-CONTAINING PROTEIN"/>
    <property type="match status" value="1"/>
</dbReference>
<dbReference type="GO" id="GO:0005524">
    <property type="term" value="F:ATP binding"/>
    <property type="evidence" value="ECO:0007669"/>
    <property type="project" value="InterPro"/>
</dbReference>
<dbReference type="Proteomes" id="UP001221142">
    <property type="component" value="Unassembled WGS sequence"/>
</dbReference>
<evidence type="ECO:0000259" key="2">
    <source>
        <dbReference type="PROSITE" id="PS50011"/>
    </source>
</evidence>
<name>A0AAD7BRV0_9AGAR</name>
<accession>A0AAD7BRV0</accession>
<dbReference type="PROSITE" id="PS00108">
    <property type="entry name" value="PROTEIN_KINASE_ST"/>
    <property type="match status" value="1"/>
</dbReference>
<keyword evidence="3" id="KW-0808">Transferase</keyword>
<dbReference type="Pfam" id="PF00069">
    <property type="entry name" value="Pkinase"/>
    <property type="match status" value="1"/>
</dbReference>
<evidence type="ECO:0000313" key="4">
    <source>
        <dbReference type="Proteomes" id="UP001221142"/>
    </source>
</evidence>
<dbReference type="InterPro" id="IPR008271">
    <property type="entry name" value="Ser/Thr_kinase_AS"/>
</dbReference>
<dbReference type="PROSITE" id="PS50011">
    <property type="entry name" value="PROTEIN_KINASE_DOM"/>
    <property type="match status" value="1"/>
</dbReference>
<dbReference type="InterPro" id="IPR011009">
    <property type="entry name" value="Kinase-like_dom_sf"/>
</dbReference>